<feature type="compositionally biased region" description="Basic and acidic residues" evidence="1">
    <location>
        <begin position="567"/>
        <end position="590"/>
    </location>
</feature>
<comment type="caution">
    <text evidence="3">The sequence shown here is derived from an EMBL/GenBank/DDBJ whole genome shotgun (WGS) entry which is preliminary data.</text>
</comment>
<dbReference type="Proteomes" id="UP000320475">
    <property type="component" value="Unassembled WGS sequence"/>
</dbReference>
<evidence type="ECO:0000313" key="4">
    <source>
        <dbReference type="Proteomes" id="UP000317494"/>
    </source>
</evidence>
<dbReference type="Proteomes" id="UP000317494">
    <property type="component" value="Unassembled WGS sequence"/>
</dbReference>
<dbReference type="EMBL" id="QEAN01000690">
    <property type="protein sequence ID" value="TPX30378.1"/>
    <property type="molecule type" value="Genomic_DNA"/>
</dbReference>
<evidence type="ECO:0000313" key="3">
    <source>
        <dbReference type="EMBL" id="TPX36086.1"/>
    </source>
</evidence>
<organism evidence="3 5">
    <name type="scientific">Synchytrium endobioticum</name>
    <dbReference type="NCBI Taxonomy" id="286115"/>
    <lineage>
        <taxon>Eukaryota</taxon>
        <taxon>Fungi</taxon>
        <taxon>Fungi incertae sedis</taxon>
        <taxon>Chytridiomycota</taxon>
        <taxon>Chytridiomycota incertae sedis</taxon>
        <taxon>Chytridiomycetes</taxon>
        <taxon>Synchytriales</taxon>
        <taxon>Synchytriaceae</taxon>
        <taxon>Synchytrium</taxon>
    </lineage>
</organism>
<dbReference type="Gene3D" id="2.170.15.10">
    <property type="entry name" value="Proaerolysin, chain A, domain 3"/>
    <property type="match status" value="1"/>
</dbReference>
<reference evidence="4 5" key="1">
    <citation type="journal article" date="2019" name="Sci. Rep.">
        <title>Comparative genomics of chytrid fungi reveal insights into the obligate biotrophic and pathogenic lifestyle of Synchytrium endobioticum.</title>
        <authorList>
            <person name="van de Vossenberg B.T.L.H."/>
            <person name="Warris S."/>
            <person name="Nguyen H.D.T."/>
            <person name="van Gent-Pelzer M.P.E."/>
            <person name="Joly D.L."/>
            <person name="van de Geest H.C."/>
            <person name="Bonants P.J.M."/>
            <person name="Smith D.S."/>
            <person name="Levesque C.A."/>
            <person name="van der Lee T.A.J."/>
        </authorList>
    </citation>
    <scope>NUCLEOTIDE SEQUENCE [LARGE SCALE GENOMIC DNA]</scope>
    <source>
        <strain evidence="3 5">LEV6574</strain>
        <strain evidence="2 4">MB42</strain>
    </source>
</reference>
<protein>
    <submittedName>
        <fullName evidence="3">Uncharacterized protein</fullName>
    </submittedName>
</protein>
<dbReference type="EMBL" id="QEAM01000716">
    <property type="protein sequence ID" value="TPX36086.1"/>
    <property type="molecule type" value="Genomic_DNA"/>
</dbReference>
<dbReference type="OrthoDB" id="2175111at2759"/>
<feature type="region of interest" description="Disordered" evidence="1">
    <location>
        <begin position="540"/>
        <end position="590"/>
    </location>
</feature>
<keyword evidence="4" id="KW-1185">Reference proteome</keyword>
<evidence type="ECO:0000313" key="2">
    <source>
        <dbReference type="EMBL" id="TPX30378.1"/>
    </source>
</evidence>
<dbReference type="AlphaFoldDB" id="A0A507CDG5"/>
<sequence>MKRRPSHSAYIMASAFMRLFISRTRLASELETAVNSPTPSTTAVSTMIRLVILTALSLVHVSSAAAVPKIQAPEMLPLSPVMENPPCIPMRDSRLNLCAGDYIAMRADHGGDKVYAEAGGCFNGDANDCYYQVRGNKNPTNITDAMKFQVFPISRNLEPPPVTAPIFWNADNSWVVYLRDYRGLWLQSAPQTIQWGKKPKHNFEFMAASKFQSRLSPMAEKFILVRPDYPLNVFYLLRPHDGSLFWQFGSDKAGDLFLFDRPYMPTSDKINMALVQIDMVGIPAAGLNYRESFTDYIMNTESGRRELKPLDIVMSGSAENLSPAAQSVSVSWSHSVSSSTNWNIQHSQSITTSLGLTLGVPAWPGTSTSLKNDVSQSYSFSNGGGGGNTTTINVQDSVNVPPYSVMYGWVAAQQGSLEGVEFRIKYNRDFSQNPPFAVSYWLNGTWDVLAYLDMRVCWSPVQSIFNATSAVGAGCTLPSVGSLDESWTRLPLNKEKPEMNTITSVNESKATMVPSALSGTQSEGASSQIAVDKSEVQADTKVNADADADADEHGVAVATQATDGMDDATKVAPDGHDVRCGCGSKSDKDA</sequence>
<name>A0A507CDG5_9FUNG</name>
<dbReference type="VEuPathDB" id="FungiDB:SeMB42_g07926"/>
<evidence type="ECO:0000313" key="5">
    <source>
        <dbReference type="Proteomes" id="UP000320475"/>
    </source>
</evidence>
<accession>A0A507CDG5</accession>
<evidence type="ECO:0000256" key="1">
    <source>
        <dbReference type="SAM" id="MobiDB-lite"/>
    </source>
</evidence>
<gene>
    <name evidence="3" type="ORF">SeLEV6574_g08101</name>
    <name evidence="2" type="ORF">SeMB42_g07926</name>
</gene>
<dbReference type="SUPFAM" id="SSF56973">
    <property type="entry name" value="Aerolisin/ETX pore-forming domain"/>
    <property type="match status" value="1"/>
</dbReference>
<proteinExistence type="predicted"/>